<dbReference type="EMBL" id="BMVU01000037">
    <property type="protein sequence ID" value="GGX97003.1"/>
    <property type="molecule type" value="Genomic_DNA"/>
</dbReference>
<evidence type="ECO:0000256" key="1">
    <source>
        <dbReference type="SAM" id="MobiDB-lite"/>
    </source>
</evidence>
<gene>
    <name evidence="2" type="ORF">GCM10010358_58470</name>
</gene>
<comment type="caution">
    <text evidence="2">The sequence shown here is derived from an EMBL/GenBank/DDBJ whole genome shotgun (WGS) entry which is preliminary data.</text>
</comment>
<reference evidence="2" key="2">
    <citation type="submission" date="2020-09" db="EMBL/GenBank/DDBJ databases">
        <authorList>
            <person name="Sun Q."/>
            <person name="Ohkuma M."/>
        </authorList>
    </citation>
    <scope>NUCLEOTIDE SEQUENCE</scope>
    <source>
        <strain evidence="2">JCM 4790</strain>
    </source>
</reference>
<keyword evidence="3" id="KW-1185">Reference proteome</keyword>
<organism evidence="2 3">
    <name type="scientific">Streptomyces minutiscleroticus</name>
    <dbReference type="NCBI Taxonomy" id="68238"/>
    <lineage>
        <taxon>Bacteria</taxon>
        <taxon>Bacillati</taxon>
        <taxon>Actinomycetota</taxon>
        <taxon>Actinomycetes</taxon>
        <taxon>Kitasatosporales</taxon>
        <taxon>Streptomycetaceae</taxon>
        <taxon>Streptomyces</taxon>
    </lineage>
</organism>
<feature type="region of interest" description="Disordered" evidence="1">
    <location>
        <begin position="32"/>
        <end position="94"/>
    </location>
</feature>
<name>A0A918U5Q6_9ACTN</name>
<feature type="compositionally biased region" description="Basic and acidic residues" evidence="1">
    <location>
        <begin position="51"/>
        <end position="74"/>
    </location>
</feature>
<accession>A0A918U5Q6</accession>
<dbReference type="Proteomes" id="UP000619244">
    <property type="component" value="Unassembled WGS sequence"/>
</dbReference>
<proteinExistence type="predicted"/>
<reference evidence="2" key="1">
    <citation type="journal article" date="2014" name="Int. J. Syst. Evol. Microbiol.">
        <title>Complete genome sequence of Corynebacterium casei LMG S-19264T (=DSM 44701T), isolated from a smear-ripened cheese.</title>
        <authorList>
            <consortium name="US DOE Joint Genome Institute (JGI-PGF)"/>
            <person name="Walter F."/>
            <person name="Albersmeier A."/>
            <person name="Kalinowski J."/>
            <person name="Ruckert C."/>
        </authorList>
    </citation>
    <scope>NUCLEOTIDE SEQUENCE</scope>
    <source>
        <strain evidence="2">JCM 4790</strain>
    </source>
</reference>
<protein>
    <submittedName>
        <fullName evidence="2">Uncharacterized protein</fullName>
    </submittedName>
</protein>
<dbReference type="AlphaFoldDB" id="A0A918U5Q6"/>
<evidence type="ECO:0000313" key="3">
    <source>
        <dbReference type="Proteomes" id="UP000619244"/>
    </source>
</evidence>
<evidence type="ECO:0000313" key="2">
    <source>
        <dbReference type="EMBL" id="GGX97003.1"/>
    </source>
</evidence>
<feature type="compositionally biased region" description="Basic and acidic residues" evidence="1">
    <location>
        <begin position="81"/>
        <end position="94"/>
    </location>
</feature>
<sequence>MNGDANVRVAPADAVYGFDLIRARSAPGRMPAVRFTGNSKRSAARAACGRDGYDDRRDRNGDRYGEVVQRHDQRMPMAESRSTRSGDSDAARER</sequence>